<feature type="region of interest" description="Disordered" evidence="1">
    <location>
        <begin position="20"/>
        <end position="53"/>
    </location>
</feature>
<dbReference type="EMBL" id="LNAL01000005">
    <property type="protein sequence ID" value="KUG09095.1"/>
    <property type="molecule type" value="Genomic_DNA"/>
</dbReference>
<keyword evidence="2" id="KW-0732">Signal</keyword>
<feature type="domain" description="Heavy metal binding" evidence="3">
    <location>
        <begin position="158"/>
        <end position="184"/>
    </location>
</feature>
<comment type="caution">
    <text evidence="4">The sequence shown here is derived from an EMBL/GenBank/DDBJ whole genome shotgun (WGS) entry which is preliminary data.</text>
</comment>
<keyword evidence="5" id="KW-1185">Reference proteome</keyword>
<evidence type="ECO:0000313" key="5">
    <source>
        <dbReference type="Proteomes" id="UP000054223"/>
    </source>
</evidence>
<dbReference type="InterPro" id="IPR045800">
    <property type="entry name" value="HMBD"/>
</dbReference>
<dbReference type="OrthoDB" id="9799434at2"/>
<reference evidence="4 5" key="1">
    <citation type="submission" date="2015-11" db="EMBL/GenBank/DDBJ databases">
        <title>Solirubrum puertoriconensis gen. nov. an environmental bacteria isolated in Puerto Rico.</title>
        <authorList>
            <person name="Cuebas-Irizarry M.F."/>
            <person name="Montalvo-Rodriguez R."/>
        </authorList>
    </citation>
    <scope>NUCLEOTIDE SEQUENCE [LARGE SCALE GENOMIC DNA]</scope>
    <source>
        <strain evidence="4 5">MC1A</strain>
    </source>
</reference>
<dbReference type="AlphaFoldDB" id="A0A9X0L5V5"/>
<proteinExistence type="predicted"/>
<dbReference type="Proteomes" id="UP000054223">
    <property type="component" value="Unassembled WGS sequence"/>
</dbReference>
<sequence>MKPLTLLLLSGCLLVLSPDSGAQQVPQPGRAPQGHRAPGETHAHRSPHGGIVRTAGTNHAYHVELLVQPTQVQVFLLNRDMEPVLSERTSGSVVLHTRTGKSLQLPLTATGGGGFAAALPAGTSMRTAVVYLKTNGRSLSARYEKLEVLKVGANTLAYHCPMACADSPSAKPGTCPKCGMKLEKQS</sequence>
<gene>
    <name evidence="4" type="ORF">ASU33_19950</name>
</gene>
<evidence type="ECO:0000313" key="4">
    <source>
        <dbReference type="EMBL" id="KUG09095.1"/>
    </source>
</evidence>
<evidence type="ECO:0000259" key="3">
    <source>
        <dbReference type="Pfam" id="PF19335"/>
    </source>
</evidence>
<feature type="chain" id="PRO_5040947319" description="Heavy metal binding domain-containing protein" evidence="2">
    <location>
        <begin position="23"/>
        <end position="186"/>
    </location>
</feature>
<organism evidence="4 5">
    <name type="scientific">Solirubrum puertoriconensis</name>
    <dbReference type="NCBI Taxonomy" id="1751427"/>
    <lineage>
        <taxon>Bacteria</taxon>
        <taxon>Pseudomonadati</taxon>
        <taxon>Bacteroidota</taxon>
        <taxon>Cytophagia</taxon>
        <taxon>Cytophagales</taxon>
    </lineage>
</organism>
<accession>A0A9X0L5V5</accession>
<protein>
    <recommendedName>
        <fullName evidence="3">Heavy metal binding domain-containing protein</fullName>
    </recommendedName>
</protein>
<dbReference type="Pfam" id="PF19335">
    <property type="entry name" value="HMBD"/>
    <property type="match status" value="1"/>
</dbReference>
<evidence type="ECO:0000256" key="2">
    <source>
        <dbReference type="SAM" id="SignalP"/>
    </source>
</evidence>
<name>A0A9X0L5V5_SOLP1</name>
<evidence type="ECO:0000256" key="1">
    <source>
        <dbReference type="SAM" id="MobiDB-lite"/>
    </source>
</evidence>
<dbReference type="GO" id="GO:0046872">
    <property type="term" value="F:metal ion binding"/>
    <property type="evidence" value="ECO:0007669"/>
    <property type="project" value="InterPro"/>
</dbReference>
<feature type="signal peptide" evidence="2">
    <location>
        <begin position="1"/>
        <end position="22"/>
    </location>
</feature>
<dbReference type="RefSeq" id="WP_059068572.1">
    <property type="nucleotide sequence ID" value="NZ_LNAL01000005.1"/>
</dbReference>